<reference evidence="2 3" key="1">
    <citation type="submission" date="2016-07" db="EMBL/GenBank/DDBJ databases">
        <title>Pervasive Adenine N6-methylation of Active Genes in Fungi.</title>
        <authorList>
            <consortium name="DOE Joint Genome Institute"/>
            <person name="Mondo S.J."/>
            <person name="Dannebaum R.O."/>
            <person name="Kuo R.C."/>
            <person name="Labutti K."/>
            <person name="Haridas S."/>
            <person name="Kuo A."/>
            <person name="Salamov A."/>
            <person name="Ahrendt S.R."/>
            <person name="Lipzen A."/>
            <person name="Sullivan W."/>
            <person name="Andreopoulos W.B."/>
            <person name="Clum A."/>
            <person name="Lindquist E."/>
            <person name="Daum C."/>
            <person name="Ramamoorthy G.K."/>
            <person name="Gryganskyi A."/>
            <person name="Culley D."/>
            <person name="Magnuson J.K."/>
            <person name="James T.Y."/>
            <person name="O'Malley M.A."/>
            <person name="Stajich J.E."/>
            <person name="Spatafora J.W."/>
            <person name="Visel A."/>
            <person name="Grigoriev I.V."/>
        </authorList>
    </citation>
    <scope>NUCLEOTIDE SEQUENCE [LARGE SCALE GENOMIC DNA]</scope>
    <source>
        <strain evidence="2 3">JEL800</strain>
    </source>
</reference>
<accession>A0A1Y2BXR3</accession>
<gene>
    <name evidence="2" type="ORF">BCR33DRAFT_390983</name>
</gene>
<dbReference type="EMBL" id="MCGO01000039">
    <property type="protein sequence ID" value="ORY39543.1"/>
    <property type="molecule type" value="Genomic_DNA"/>
</dbReference>
<evidence type="ECO:0000313" key="2">
    <source>
        <dbReference type="EMBL" id="ORY39543.1"/>
    </source>
</evidence>
<evidence type="ECO:0000256" key="1">
    <source>
        <dbReference type="SAM" id="Phobius"/>
    </source>
</evidence>
<keyword evidence="1" id="KW-0472">Membrane</keyword>
<dbReference type="OrthoDB" id="2096505at2759"/>
<dbReference type="AlphaFoldDB" id="A0A1Y2BXR3"/>
<keyword evidence="1" id="KW-0812">Transmembrane</keyword>
<comment type="caution">
    <text evidence="2">The sequence shown here is derived from an EMBL/GenBank/DDBJ whole genome shotgun (WGS) entry which is preliminary data.</text>
</comment>
<keyword evidence="1" id="KW-1133">Transmembrane helix</keyword>
<feature type="transmembrane region" description="Helical" evidence="1">
    <location>
        <begin position="46"/>
        <end position="69"/>
    </location>
</feature>
<evidence type="ECO:0000313" key="3">
    <source>
        <dbReference type="Proteomes" id="UP000193642"/>
    </source>
</evidence>
<dbReference type="Proteomes" id="UP000193642">
    <property type="component" value="Unassembled WGS sequence"/>
</dbReference>
<feature type="transmembrane region" description="Helical" evidence="1">
    <location>
        <begin position="89"/>
        <end position="110"/>
    </location>
</feature>
<protein>
    <submittedName>
        <fullName evidence="2">Uncharacterized protein</fullName>
    </submittedName>
</protein>
<feature type="transmembrane region" description="Helical" evidence="1">
    <location>
        <begin position="14"/>
        <end position="34"/>
    </location>
</feature>
<name>A0A1Y2BXR3_9FUNG</name>
<sequence>MYDESDFYPATPRWTGLVMALITTPLIAFLPIACNCLSRNSYLFKAYYIQGVGIGSIVLGVVLFAIILGVGDSCVSILSDCNASCHNSYPAGITIAVLLVVLGVASMWLARRQILRVMYGRF</sequence>
<keyword evidence="3" id="KW-1185">Reference proteome</keyword>
<organism evidence="2 3">
    <name type="scientific">Rhizoclosmatium globosum</name>
    <dbReference type="NCBI Taxonomy" id="329046"/>
    <lineage>
        <taxon>Eukaryota</taxon>
        <taxon>Fungi</taxon>
        <taxon>Fungi incertae sedis</taxon>
        <taxon>Chytridiomycota</taxon>
        <taxon>Chytridiomycota incertae sedis</taxon>
        <taxon>Chytridiomycetes</taxon>
        <taxon>Chytridiales</taxon>
        <taxon>Chytriomycetaceae</taxon>
        <taxon>Rhizoclosmatium</taxon>
    </lineage>
</organism>
<proteinExistence type="predicted"/>